<evidence type="ECO:0000313" key="2">
    <source>
        <dbReference type="Proteomes" id="UP001446205"/>
    </source>
</evidence>
<evidence type="ECO:0000313" key="1">
    <source>
        <dbReference type="EMBL" id="MEK8089897.1"/>
    </source>
</evidence>
<gene>
    <name evidence="1" type="ORF">WOB96_08970</name>
</gene>
<sequence length="65" mass="7224">MQHDTDTAAPILPEAEWILHALSGIHGIARVLRRLHHELEPQERQSLAEAMECLSDEMLEKGAGA</sequence>
<comment type="caution">
    <text evidence="1">The sequence shown here is derived from an EMBL/GenBank/DDBJ whole genome shotgun (WGS) entry which is preliminary data.</text>
</comment>
<name>A0ABU9D8P9_9PROT</name>
<evidence type="ECO:0008006" key="3">
    <source>
        <dbReference type="Google" id="ProtNLM"/>
    </source>
</evidence>
<keyword evidence="2" id="KW-1185">Reference proteome</keyword>
<dbReference type="Proteomes" id="UP001446205">
    <property type="component" value="Unassembled WGS sequence"/>
</dbReference>
<proteinExistence type="predicted"/>
<accession>A0ABU9D8P9</accession>
<dbReference type="RefSeq" id="WP_341370955.1">
    <property type="nucleotide sequence ID" value="NZ_JBBPCO010000008.1"/>
</dbReference>
<reference evidence="1 2" key="1">
    <citation type="submission" date="2024-04" db="EMBL/GenBank/DDBJ databases">
        <authorList>
            <person name="Abashina T."/>
            <person name="Shaikin A."/>
        </authorList>
    </citation>
    <scope>NUCLEOTIDE SEQUENCE [LARGE SCALE GENOMIC DNA]</scope>
    <source>
        <strain evidence="1 2">AAFK</strain>
    </source>
</reference>
<protein>
    <recommendedName>
        <fullName evidence="3">MarR family transcriptional regulator</fullName>
    </recommendedName>
</protein>
<organism evidence="1 2">
    <name type="scientific">Thermithiobacillus plumbiphilus</name>
    <dbReference type="NCBI Taxonomy" id="1729899"/>
    <lineage>
        <taxon>Bacteria</taxon>
        <taxon>Pseudomonadati</taxon>
        <taxon>Pseudomonadota</taxon>
        <taxon>Acidithiobacillia</taxon>
        <taxon>Acidithiobacillales</taxon>
        <taxon>Thermithiobacillaceae</taxon>
        <taxon>Thermithiobacillus</taxon>
    </lineage>
</organism>
<dbReference type="EMBL" id="JBBPCO010000008">
    <property type="protein sequence ID" value="MEK8089897.1"/>
    <property type="molecule type" value="Genomic_DNA"/>
</dbReference>